<evidence type="ECO:0000313" key="2">
    <source>
        <dbReference type="Proteomes" id="UP000663864"/>
    </source>
</evidence>
<reference evidence="1" key="1">
    <citation type="submission" date="2021-02" db="EMBL/GenBank/DDBJ databases">
        <authorList>
            <person name="Nowell W R."/>
        </authorList>
    </citation>
    <scope>NUCLEOTIDE SEQUENCE</scope>
</reference>
<proteinExistence type="predicted"/>
<organism evidence="1 2">
    <name type="scientific">Rotaria sordida</name>
    <dbReference type="NCBI Taxonomy" id="392033"/>
    <lineage>
        <taxon>Eukaryota</taxon>
        <taxon>Metazoa</taxon>
        <taxon>Spiralia</taxon>
        <taxon>Gnathifera</taxon>
        <taxon>Rotifera</taxon>
        <taxon>Eurotatoria</taxon>
        <taxon>Bdelloidea</taxon>
        <taxon>Philodinida</taxon>
        <taxon>Philodinidae</taxon>
        <taxon>Rotaria</taxon>
    </lineage>
</organism>
<name>A0A815J153_9BILA</name>
<dbReference type="EMBL" id="CAJNOT010003299">
    <property type="protein sequence ID" value="CAF1376164.1"/>
    <property type="molecule type" value="Genomic_DNA"/>
</dbReference>
<accession>A0A815J153</accession>
<dbReference type="Proteomes" id="UP000663864">
    <property type="component" value="Unassembled WGS sequence"/>
</dbReference>
<dbReference type="Gene3D" id="3.80.10.10">
    <property type="entry name" value="Ribonuclease Inhibitor"/>
    <property type="match status" value="1"/>
</dbReference>
<sequence>MISTSLQFLSIESYCYGLNQLARLFQNTPCLRHLCILLADNSADQPPSFAILSMISLKLSVYGSLSTMTNLLKNMPNLRKLIVKTDDVIMNGHQWERIIVDYLPKLKIFQLKMIFRLNDNENKEQRVDELLHSFRTRFWLDERQWYVRCDWDRCEQCDKNNIHLYTLPYAFQYYYFHDSNVKTKSTCRQDDDYSSYDHVRTLGYELISASDRVLPHFCFSYLNNLDLHLPFDNNLLHIIPKFDQLTSLQVAPYHADHDLDPQCQLQVLLDRAPCLKSLTFKNWPSSSKQMPPYNYLNKTIRQLNLQDVDREYNSQQCTVLSCSPLGIKCEVLSIAVENRESILDLIDTMTNLRALNVICRDDTWKDDDNSQLSPVEDELVDWLKQHLPSSCMIARTDNGVYNNGLICYRSIRLWIR</sequence>
<evidence type="ECO:0000313" key="1">
    <source>
        <dbReference type="EMBL" id="CAF1376164.1"/>
    </source>
</evidence>
<gene>
    <name evidence="1" type="ORF">ZHD862_LOCUS31869</name>
</gene>
<comment type="caution">
    <text evidence="1">The sequence shown here is derived from an EMBL/GenBank/DDBJ whole genome shotgun (WGS) entry which is preliminary data.</text>
</comment>
<protein>
    <submittedName>
        <fullName evidence="1">Uncharacterized protein</fullName>
    </submittedName>
</protein>
<dbReference type="InterPro" id="IPR032675">
    <property type="entry name" value="LRR_dom_sf"/>
</dbReference>
<dbReference type="AlphaFoldDB" id="A0A815J153"/>